<dbReference type="InterPro" id="IPR025943">
    <property type="entry name" value="Sigma_54_int_dom_ATP-bd_2"/>
</dbReference>
<organism evidence="6 7">
    <name type="scientific">Pontiella desulfatans</name>
    <dbReference type="NCBI Taxonomy" id="2750659"/>
    <lineage>
        <taxon>Bacteria</taxon>
        <taxon>Pseudomonadati</taxon>
        <taxon>Kiritimatiellota</taxon>
        <taxon>Kiritimatiellia</taxon>
        <taxon>Kiritimatiellales</taxon>
        <taxon>Pontiellaceae</taxon>
        <taxon>Pontiella</taxon>
    </lineage>
</organism>
<dbReference type="PROSITE" id="PS00676">
    <property type="entry name" value="SIGMA54_INTERACT_2"/>
    <property type="match status" value="1"/>
</dbReference>
<dbReference type="Pfam" id="PF00158">
    <property type="entry name" value="Sigma54_activat"/>
    <property type="match status" value="1"/>
</dbReference>
<proteinExistence type="predicted"/>
<dbReference type="InterPro" id="IPR058031">
    <property type="entry name" value="AAA_lid_NorR"/>
</dbReference>
<dbReference type="Pfam" id="PF25601">
    <property type="entry name" value="AAA_lid_14"/>
    <property type="match status" value="1"/>
</dbReference>
<dbReference type="SMART" id="SM00382">
    <property type="entry name" value="AAA"/>
    <property type="match status" value="1"/>
</dbReference>
<dbReference type="SUPFAM" id="SSF46689">
    <property type="entry name" value="Homeodomain-like"/>
    <property type="match status" value="1"/>
</dbReference>
<dbReference type="CDD" id="cd00009">
    <property type="entry name" value="AAA"/>
    <property type="match status" value="1"/>
</dbReference>
<dbReference type="Gene3D" id="1.10.10.60">
    <property type="entry name" value="Homeodomain-like"/>
    <property type="match status" value="1"/>
</dbReference>
<keyword evidence="3" id="KW-0805">Transcription regulation</keyword>
<evidence type="ECO:0000313" key="7">
    <source>
        <dbReference type="Proteomes" id="UP000366872"/>
    </source>
</evidence>
<keyword evidence="1" id="KW-0547">Nucleotide-binding</keyword>
<evidence type="ECO:0000259" key="5">
    <source>
        <dbReference type="PROSITE" id="PS50045"/>
    </source>
</evidence>
<dbReference type="Proteomes" id="UP000366872">
    <property type="component" value="Unassembled WGS sequence"/>
</dbReference>
<evidence type="ECO:0000256" key="3">
    <source>
        <dbReference type="ARBA" id="ARBA00023015"/>
    </source>
</evidence>
<dbReference type="InterPro" id="IPR014317">
    <property type="entry name" value="Transcription_activator_PspF"/>
</dbReference>
<evidence type="ECO:0000313" key="6">
    <source>
        <dbReference type="EMBL" id="VGO14787.1"/>
    </source>
</evidence>
<dbReference type="InterPro" id="IPR009057">
    <property type="entry name" value="Homeodomain-like_sf"/>
</dbReference>
<gene>
    <name evidence="6" type="primary">pspF</name>
    <name evidence="6" type="ORF">PDESU_03356</name>
</gene>
<keyword evidence="4" id="KW-0804">Transcription</keyword>
<dbReference type="EMBL" id="CAAHFG010000002">
    <property type="protein sequence ID" value="VGO14787.1"/>
    <property type="molecule type" value="Genomic_DNA"/>
</dbReference>
<dbReference type="PROSITE" id="PS50045">
    <property type="entry name" value="SIGMA54_INTERACT_4"/>
    <property type="match status" value="1"/>
</dbReference>
<sequence length="343" mass="38248">MSENTPSVVEALGQSEAFLDFQARLSKVAPVERPVLLVGERGTGKELAASRLHYLSGRWDGPFVTLNCSTLSSSLIEAELFGHEKGAFTGAERQRAGRFETAHGGTLFLDEIGTIPLPVQEKILRVVEYGSFERVGGSQPIEVDVRIVGATNADLAQMADGGEFKRDLLDRLSFEVLYLPPLRSRREDIMLLANHFATRMAFELGYGDIPRFGRKATGLLERYAWKGNVRELKNVVERAVYQSEGHVIDEIVFNPFVSPYPFEPLPNAPKGPEANLEVDEGPSAAPIDLNQPFKESVRQHEHRLLQAALEQTHFNQRKAAQLLQLSYDQFRGLLKKHKEALSV</sequence>
<reference evidence="6 7" key="1">
    <citation type="submission" date="2019-04" db="EMBL/GenBank/DDBJ databases">
        <authorList>
            <person name="Van Vliet M D."/>
        </authorList>
    </citation>
    <scope>NUCLEOTIDE SEQUENCE [LARGE SCALE GENOMIC DNA]</scope>
    <source>
        <strain evidence="6 7">F1</strain>
    </source>
</reference>
<dbReference type="NCBIfam" id="TIGR02974">
    <property type="entry name" value="phageshock_pspF"/>
    <property type="match status" value="1"/>
</dbReference>
<evidence type="ECO:0000256" key="1">
    <source>
        <dbReference type="ARBA" id="ARBA00022741"/>
    </source>
</evidence>
<dbReference type="PANTHER" id="PTHR32071">
    <property type="entry name" value="TRANSCRIPTIONAL REGULATORY PROTEIN"/>
    <property type="match status" value="1"/>
</dbReference>
<name>A0A6C2U4N9_PONDE</name>
<dbReference type="GO" id="GO:0005524">
    <property type="term" value="F:ATP binding"/>
    <property type="evidence" value="ECO:0007669"/>
    <property type="project" value="UniProtKB-KW"/>
</dbReference>
<dbReference type="GO" id="GO:0043565">
    <property type="term" value="F:sequence-specific DNA binding"/>
    <property type="evidence" value="ECO:0007669"/>
    <property type="project" value="InterPro"/>
</dbReference>
<dbReference type="AlphaFoldDB" id="A0A6C2U4N9"/>
<protein>
    <submittedName>
        <fullName evidence="6">Psp operon transcriptional activator</fullName>
    </submittedName>
</protein>
<dbReference type="RefSeq" id="WP_136080413.1">
    <property type="nucleotide sequence ID" value="NZ_CAAHFG010000002.1"/>
</dbReference>
<dbReference type="InterPro" id="IPR027417">
    <property type="entry name" value="P-loop_NTPase"/>
</dbReference>
<dbReference type="Pfam" id="PF02954">
    <property type="entry name" value="HTH_8"/>
    <property type="match status" value="1"/>
</dbReference>
<dbReference type="FunFam" id="3.40.50.300:FF:000006">
    <property type="entry name" value="DNA-binding transcriptional regulator NtrC"/>
    <property type="match status" value="1"/>
</dbReference>
<keyword evidence="7" id="KW-1185">Reference proteome</keyword>
<dbReference type="GO" id="GO:0006355">
    <property type="term" value="P:regulation of DNA-templated transcription"/>
    <property type="evidence" value="ECO:0007669"/>
    <property type="project" value="InterPro"/>
</dbReference>
<dbReference type="PANTHER" id="PTHR32071:SF38">
    <property type="entry name" value="PSP OPERON TRANSCRIPTIONAL ACTIVATOR"/>
    <property type="match status" value="1"/>
</dbReference>
<dbReference type="InterPro" id="IPR002078">
    <property type="entry name" value="Sigma_54_int"/>
</dbReference>
<keyword evidence="2" id="KW-0067">ATP-binding</keyword>
<dbReference type="SUPFAM" id="SSF52540">
    <property type="entry name" value="P-loop containing nucleoside triphosphate hydrolases"/>
    <property type="match status" value="1"/>
</dbReference>
<dbReference type="Gene3D" id="1.10.8.60">
    <property type="match status" value="1"/>
</dbReference>
<feature type="domain" description="Sigma-54 factor interaction" evidence="5">
    <location>
        <begin position="11"/>
        <end position="241"/>
    </location>
</feature>
<evidence type="ECO:0000256" key="4">
    <source>
        <dbReference type="ARBA" id="ARBA00023163"/>
    </source>
</evidence>
<evidence type="ECO:0000256" key="2">
    <source>
        <dbReference type="ARBA" id="ARBA00022840"/>
    </source>
</evidence>
<dbReference type="InterPro" id="IPR002197">
    <property type="entry name" value="HTH_Fis"/>
</dbReference>
<accession>A0A6C2U4N9</accession>
<dbReference type="Gene3D" id="3.40.50.300">
    <property type="entry name" value="P-loop containing nucleotide triphosphate hydrolases"/>
    <property type="match status" value="1"/>
</dbReference>
<dbReference type="InterPro" id="IPR003593">
    <property type="entry name" value="AAA+_ATPase"/>
</dbReference>